<feature type="transmembrane region" description="Helical" evidence="2">
    <location>
        <begin position="92"/>
        <end position="111"/>
    </location>
</feature>
<evidence type="ECO:0000313" key="5">
    <source>
        <dbReference type="Proteomes" id="UP000076154"/>
    </source>
</evidence>
<dbReference type="Pfam" id="PF20152">
    <property type="entry name" value="DUF6534"/>
    <property type="match status" value="1"/>
</dbReference>
<feature type="transmembrane region" description="Helical" evidence="2">
    <location>
        <begin position="123"/>
        <end position="144"/>
    </location>
</feature>
<dbReference type="PANTHER" id="PTHR40465:SF1">
    <property type="entry name" value="DUF6534 DOMAIN-CONTAINING PROTEIN"/>
    <property type="match status" value="1"/>
</dbReference>
<dbReference type="InterPro" id="IPR045339">
    <property type="entry name" value="DUF6534"/>
</dbReference>
<dbReference type="Proteomes" id="UP000076154">
    <property type="component" value="Unassembled WGS sequence"/>
</dbReference>
<organism evidence="4 5">
    <name type="scientific">Hypsizygus marmoreus</name>
    <name type="common">White beech mushroom</name>
    <name type="synonym">Agaricus marmoreus</name>
    <dbReference type="NCBI Taxonomy" id="39966"/>
    <lineage>
        <taxon>Eukaryota</taxon>
        <taxon>Fungi</taxon>
        <taxon>Dikarya</taxon>
        <taxon>Basidiomycota</taxon>
        <taxon>Agaricomycotina</taxon>
        <taxon>Agaricomycetes</taxon>
        <taxon>Agaricomycetidae</taxon>
        <taxon>Agaricales</taxon>
        <taxon>Tricholomatineae</taxon>
        <taxon>Lyophyllaceae</taxon>
        <taxon>Hypsizygus</taxon>
    </lineage>
</organism>
<dbReference type="OrthoDB" id="2971182at2759"/>
<evidence type="ECO:0000313" key="4">
    <source>
        <dbReference type="EMBL" id="RDB30540.1"/>
    </source>
</evidence>
<keyword evidence="2" id="KW-0472">Membrane</keyword>
<feature type="domain" description="DUF6534" evidence="3">
    <location>
        <begin position="165"/>
        <end position="251"/>
    </location>
</feature>
<dbReference type="STRING" id="39966.A0A369KAR8"/>
<dbReference type="PANTHER" id="PTHR40465">
    <property type="entry name" value="CHROMOSOME 1, WHOLE GENOME SHOTGUN SEQUENCE"/>
    <property type="match status" value="1"/>
</dbReference>
<keyword evidence="2" id="KW-1133">Transmembrane helix</keyword>
<feature type="transmembrane region" description="Helical" evidence="2">
    <location>
        <begin position="193"/>
        <end position="220"/>
    </location>
</feature>
<accession>A0A369KAR8</accession>
<evidence type="ECO:0000259" key="3">
    <source>
        <dbReference type="Pfam" id="PF20152"/>
    </source>
</evidence>
<evidence type="ECO:0000256" key="1">
    <source>
        <dbReference type="SAM" id="MobiDB-lite"/>
    </source>
</evidence>
<proteinExistence type="predicted"/>
<protein>
    <recommendedName>
        <fullName evidence="3">DUF6534 domain-containing protein</fullName>
    </recommendedName>
</protein>
<feature type="transmembrane region" description="Helical" evidence="2">
    <location>
        <begin position="12"/>
        <end position="30"/>
    </location>
</feature>
<dbReference type="AlphaFoldDB" id="A0A369KAR8"/>
<keyword evidence="5" id="KW-1185">Reference proteome</keyword>
<gene>
    <name evidence="4" type="ORF">Hypma_007211</name>
</gene>
<dbReference type="InParanoid" id="A0A369KAR8"/>
<feature type="compositionally biased region" description="Polar residues" evidence="1">
    <location>
        <begin position="307"/>
        <end position="326"/>
    </location>
</feature>
<evidence type="ECO:0000256" key="2">
    <source>
        <dbReference type="SAM" id="Phobius"/>
    </source>
</evidence>
<comment type="caution">
    <text evidence="4">The sequence shown here is derived from an EMBL/GenBank/DDBJ whole genome shotgun (WGS) entry which is preliminary data.</text>
</comment>
<feature type="transmembrane region" description="Helical" evidence="2">
    <location>
        <begin position="51"/>
        <end position="72"/>
    </location>
</feature>
<feature type="transmembrane region" description="Helical" evidence="2">
    <location>
        <begin position="226"/>
        <end position="244"/>
    </location>
</feature>
<name>A0A369KAR8_HYPMA</name>
<sequence length="333" mass="37213">MAVVERKRREEVALGMTLLGVIFSSILYGVTLTQTYKYFQRFQNDPLLVKLLVIAIFFIDTLSVFLVGHASWYYLVTTGPEGRAVWSLNAELAISMVISGIAETFLAYRVWMLSGHRFILTSLLLLLALLHFASGEVSAIQFLLLKRFARFGSVKVPSILRLSSAALCDTGLAISLCYFLHQKRTGFEKTDKIIDYLILFTINSGVLTSIASVACLVTYLVVPRTWVYLALCFLISRLYANTFLCSLNSRQILRIADSENDSPIVPRFRPARFRDALLGRSQVTSEKPQTQIDVYVYTETITDSHHSSPLNVSQGTGTKDSQSGSISCHPEGR</sequence>
<feature type="region of interest" description="Disordered" evidence="1">
    <location>
        <begin position="304"/>
        <end position="333"/>
    </location>
</feature>
<keyword evidence="2" id="KW-0812">Transmembrane</keyword>
<dbReference type="EMBL" id="LUEZ02000005">
    <property type="protein sequence ID" value="RDB30540.1"/>
    <property type="molecule type" value="Genomic_DNA"/>
</dbReference>
<reference evidence="4" key="1">
    <citation type="submission" date="2018-04" db="EMBL/GenBank/DDBJ databases">
        <title>Whole genome sequencing of Hypsizygus marmoreus.</title>
        <authorList>
            <person name="Choi I.-G."/>
            <person name="Min B."/>
            <person name="Kim J.-G."/>
            <person name="Kim S."/>
            <person name="Oh Y.-L."/>
            <person name="Kong W.-S."/>
            <person name="Park H."/>
            <person name="Jeong J."/>
            <person name="Song E.-S."/>
        </authorList>
    </citation>
    <scope>NUCLEOTIDE SEQUENCE [LARGE SCALE GENOMIC DNA]</scope>
    <source>
        <strain evidence="4">51987-8</strain>
    </source>
</reference>